<name>A0A4R7I6K2_9ACTN</name>
<dbReference type="SUPFAM" id="SSF52172">
    <property type="entry name" value="CheY-like"/>
    <property type="match status" value="1"/>
</dbReference>
<dbReference type="InterPro" id="IPR000792">
    <property type="entry name" value="Tscrpt_reg_LuxR_C"/>
</dbReference>
<organism evidence="2 3">
    <name type="scientific">Ilumatobacter fluminis</name>
    <dbReference type="NCBI Taxonomy" id="467091"/>
    <lineage>
        <taxon>Bacteria</taxon>
        <taxon>Bacillati</taxon>
        <taxon>Actinomycetota</taxon>
        <taxon>Acidimicrobiia</taxon>
        <taxon>Acidimicrobiales</taxon>
        <taxon>Ilumatobacteraceae</taxon>
        <taxon>Ilumatobacter</taxon>
    </lineage>
</organism>
<dbReference type="RefSeq" id="WP_133870884.1">
    <property type="nucleotide sequence ID" value="NZ_SOAU01000001.1"/>
</dbReference>
<dbReference type="PROSITE" id="PS50043">
    <property type="entry name" value="HTH_LUXR_2"/>
    <property type="match status" value="1"/>
</dbReference>
<dbReference type="PANTHER" id="PTHR45566">
    <property type="entry name" value="HTH-TYPE TRANSCRIPTIONAL REGULATOR YHJB-RELATED"/>
    <property type="match status" value="1"/>
</dbReference>
<dbReference type="AlphaFoldDB" id="A0A4R7I6K2"/>
<evidence type="ECO:0000313" key="2">
    <source>
        <dbReference type="EMBL" id="TDT18679.1"/>
    </source>
</evidence>
<dbReference type="Proteomes" id="UP000294558">
    <property type="component" value="Unassembled WGS sequence"/>
</dbReference>
<proteinExistence type="predicted"/>
<dbReference type="PROSITE" id="PS00622">
    <property type="entry name" value="HTH_LUXR_1"/>
    <property type="match status" value="1"/>
</dbReference>
<dbReference type="PANTHER" id="PTHR45566:SF2">
    <property type="entry name" value="NARL SUBFAMILY"/>
    <property type="match status" value="1"/>
</dbReference>
<dbReference type="SUPFAM" id="SSF46894">
    <property type="entry name" value="C-terminal effector domain of the bipartite response regulators"/>
    <property type="match status" value="1"/>
</dbReference>
<gene>
    <name evidence="2" type="ORF">BDK89_4309</name>
</gene>
<dbReference type="OrthoDB" id="9816529at2"/>
<comment type="caution">
    <text evidence="2">The sequence shown here is derived from an EMBL/GenBank/DDBJ whole genome shotgun (WGS) entry which is preliminary data.</text>
</comment>
<keyword evidence="3" id="KW-1185">Reference proteome</keyword>
<dbReference type="SMART" id="SM00421">
    <property type="entry name" value="HTH_LUXR"/>
    <property type="match status" value="1"/>
</dbReference>
<dbReference type="EMBL" id="SOAU01000001">
    <property type="protein sequence ID" value="TDT18679.1"/>
    <property type="molecule type" value="Genomic_DNA"/>
</dbReference>
<feature type="domain" description="HTH luxR-type" evidence="1">
    <location>
        <begin position="154"/>
        <end position="219"/>
    </location>
</feature>
<dbReference type="CDD" id="cd06170">
    <property type="entry name" value="LuxR_C_like"/>
    <property type="match status" value="1"/>
</dbReference>
<dbReference type="InterPro" id="IPR051015">
    <property type="entry name" value="EvgA-like"/>
</dbReference>
<accession>A0A4R7I6K2</accession>
<dbReference type="GO" id="GO:0006355">
    <property type="term" value="P:regulation of DNA-templated transcription"/>
    <property type="evidence" value="ECO:0007669"/>
    <property type="project" value="InterPro"/>
</dbReference>
<dbReference type="InterPro" id="IPR011006">
    <property type="entry name" value="CheY-like_superfamily"/>
</dbReference>
<dbReference type="GO" id="GO:0003677">
    <property type="term" value="F:DNA binding"/>
    <property type="evidence" value="ECO:0007669"/>
    <property type="project" value="InterPro"/>
</dbReference>
<dbReference type="Gene3D" id="3.40.50.2300">
    <property type="match status" value="1"/>
</dbReference>
<dbReference type="PRINTS" id="PR00038">
    <property type="entry name" value="HTHLUXR"/>
</dbReference>
<evidence type="ECO:0000313" key="3">
    <source>
        <dbReference type="Proteomes" id="UP000294558"/>
    </source>
</evidence>
<reference evidence="2 3" key="1">
    <citation type="submission" date="2019-03" db="EMBL/GenBank/DDBJ databases">
        <title>Sequencing the genomes of 1000 actinobacteria strains.</title>
        <authorList>
            <person name="Klenk H.-P."/>
        </authorList>
    </citation>
    <scope>NUCLEOTIDE SEQUENCE [LARGE SCALE GENOMIC DNA]</scope>
    <source>
        <strain evidence="2 3">DSM 18936</strain>
    </source>
</reference>
<dbReference type="Pfam" id="PF00196">
    <property type="entry name" value="GerE"/>
    <property type="match status" value="1"/>
</dbReference>
<protein>
    <submittedName>
        <fullName evidence="2">LuxR family two component transcriptional regulator</fullName>
    </submittedName>
</protein>
<evidence type="ECO:0000259" key="1">
    <source>
        <dbReference type="PROSITE" id="PS50043"/>
    </source>
</evidence>
<dbReference type="InterPro" id="IPR016032">
    <property type="entry name" value="Sig_transdc_resp-reg_C-effctor"/>
</dbReference>
<sequence length="237" mass="26272">MTPHRTTDDSRPATNGDGVRPLKRFPLEVALVNDYEIIVRGLHAMLEPFSDRIAIVEHEVGGTPQRRADIALFDTFAGRRDAIHRAEQIVKDGLVEHIVLYTWDATDAFLEEAREAGVSAVVLKSMAGADLVDTLERVAQGDDVELSRTEGASGASNREPLSMREREVLAMLALGYRNAEIASELYLSIDTVKTYVRRLFQKLDVNNRTQAALRAGDYGLAPPASRVERLSSERADR</sequence>